<dbReference type="RefSeq" id="WP_147871010.1">
    <property type="nucleotide sequence ID" value="NZ_CP036264.1"/>
</dbReference>
<keyword evidence="4" id="KW-1185">Reference proteome</keyword>
<protein>
    <submittedName>
        <fullName evidence="3">Alpha/beta hydrolase family protein</fullName>
    </submittedName>
</protein>
<dbReference type="Proteomes" id="UP000321353">
    <property type="component" value="Chromosome"/>
</dbReference>
<evidence type="ECO:0000313" key="3">
    <source>
        <dbReference type="EMBL" id="QEG02008.1"/>
    </source>
</evidence>
<keyword evidence="3" id="KW-0378">Hydrolase</keyword>
<sequence length="327" mass="35591">MRYLLTLALAASLSFEIHHHSGHSAGPPTAPPSTEDSDVTDAPNFNVPLPTTQYSQIWTDHLWRDGYRVQQNALTGHWRLIDADSYRRAWGSKQQCVDTLNQKCPKNANAAAKHHVILLHGLMRTSGSMKALDKQLDGNGLPGAIRFSYASTRASIGDHAAALRELLEDLPRDDTFSFVGHSMGNIVVRHAVGDLQSDGDPQQILPRCKSMVMLGPPNQGATIAQRLAPTKVFGWVTGKGGMELGAQWKELEPKLAVPPFPFHIIAGDVSTPVANPLVEGDGDFVVGVEEAKLDGAKSFRTVPVLHSFLMDNTDVIKTTIELLQQEG</sequence>
<dbReference type="Gene3D" id="3.40.50.1820">
    <property type="entry name" value="alpha/beta hydrolase"/>
    <property type="match status" value="1"/>
</dbReference>
<accession>A0A5B9MSL0</accession>
<gene>
    <name evidence="3" type="ORF">Mal15_60910</name>
</gene>
<evidence type="ECO:0000256" key="1">
    <source>
        <dbReference type="SAM" id="MobiDB-lite"/>
    </source>
</evidence>
<feature type="domain" description="DUF676" evidence="2">
    <location>
        <begin position="112"/>
        <end position="200"/>
    </location>
</feature>
<dbReference type="PANTHER" id="PTHR37946">
    <property type="entry name" value="SLL1969 PROTEIN"/>
    <property type="match status" value="1"/>
</dbReference>
<feature type="region of interest" description="Disordered" evidence="1">
    <location>
        <begin position="20"/>
        <end position="47"/>
    </location>
</feature>
<organism evidence="3 4">
    <name type="scientific">Stieleria maiorica</name>
    <dbReference type="NCBI Taxonomy" id="2795974"/>
    <lineage>
        <taxon>Bacteria</taxon>
        <taxon>Pseudomonadati</taxon>
        <taxon>Planctomycetota</taxon>
        <taxon>Planctomycetia</taxon>
        <taxon>Pirellulales</taxon>
        <taxon>Pirellulaceae</taxon>
        <taxon>Stieleria</taxon>
    </lineage>
</organism>
<dbReference type="Pfam" id="PF05057">
    <property type="entry name" value="DUF676"/>
    <property type="match status" value="1"/>
</dbReference>
<dbReference type="PANTHER" id="PTHR37946:SF1">
    <property type="entry name" value="SLL1969 PROTEIN"/>
    <property type="match status" value="1"/>
</dbReference>
<dbReference type="EMBL" id="CP036264">
    <property type="protein sequence ID" value="QEG02008.1"/>
    <property type="molecule type" value="Genomic_DNA"/>
</dbReference>
<dbReference type="SUPFAM" id="SSF53474">
    <property type="entry name" value="alpha/beta-Hydrolases"/>
    <property type="match status" value="1"/>
</dbReference>
<name>A0A5B9MSL0_9BACT</name>
<dbReference type="InterPro" id="IPR007751">
    <property type="entry name" value="DUF676_lipase-like"/>
</dbReference>
<dbReference type="AlphaFoldDB" id="A0A5B9MSL0"/>
<dbReference type="GO" id="GO:0016787">
    <property type="term" value="F:hydrolase activity"/>
    <property type="evidence" value="ECO:0007669"/>
    <property type="project" value="UniProtKB-KW"/>
</dbReference>
<evidence type="ECO:0000313" key="4">
    <source>
        <dbReference type="Proteomes" id="UP000321353"/>
    </source>
</evidence>
<evidence type="ECO:0000259" key="2">
    <source>
        <dbReference type="Pfam" id="PF05057"/>
    </source>
</evidence>
<dbReference type="KEGG" id="smam:Mal15_60910"/>
<dbReference type="InterPro" id="IPR029058">
    <property type="entry name" value="AB_hydrolase_fold"/>
</dbReference>
<reference evidence="3 4" key="1">
    <citation type="submission" date="2019-02" db="EMBL/GenBank/DDBJ databases">
        <title>Planctomycetal bacteria perform biofilm scaping via a novel small molecule.</title>
        <authorList>
            <person name="Jeske O."/>
            <person name="Boedeker C."/>
            <person name="Wiegand S."/>
            <person name="Breitling P."/>
            <person name="Kallscheuer N."/>
            <person name="Jogler M."/>
            <person name="Rohde M."/>
            <person name="Petersen J."/>
            <person name="Medema M.H."/>
            <person name="Surup F."/>
            <person name="Jogler C."/>
        </authorList>
    </citation>
    <scope>NUCLEOTIDE SEQUENCE [LARGE SCALE GENOMIC DNA]</scope>
    <source>
        <strain evidence="3 4">Mal15</strain>
    </source>
</reference>
<proteinExistence type="predicted"/>